<dbReference type="OMA" id="FQYNGGK"/>
<dbReference type="AlphaFoldDB" id="A0A8S1T631"/>
<evidence type="ECO:0000256" key="1">
    <source>
        <dbReference type="SAM" id="MobiDB-lite"/>
    </source>
</evidence>
<feature type="compositionally biased region" description="Low complexity" evidence="1">
    <location>
        <begin position="47"/>
        <end position="88"/>
    </location>
</feature>
<gene>
    <name evidence="2" type="ORF">POCTA_138.1.T0200143</name>
</gene>
<evidence type="ECO:0000313" key="2">
    <source>
        <dbReference type="EMBL" id="CAD8147673.1"/>
    </source>
</evidence>
<reference evidence="2" key="1">
    <citation type="submission" date="2021-01" db="EMBL/GenBank/DDBJ databases">
        <authorList>
            <consortium name="Genoscope - CEA"/>
            <person name="William W."/>
        </authorList>
    </citation>
    <scope>NUCLEOTIDE SEQUENCE</scope>
</reference>
<evidence type="ECO:0000313" key="3">
    <source>
        <dbReference type="Proteomes" id="UP000683925"/>
    </source>
</evidence>
<feature type="region of interest" description="Disordered" evidence="1">
    <location>
        <begin position="46"/>
        <end position="88"/>
    </location>
</feature>
<protein>
    <submittedName>
        <fullName evidence="2">Uncharacterized protein</fullName>
    </submittedName>
</protein>
<dbReference type="EMBL" id="CAJJDP010000020">
    <property type="protein sequence ID" value="CAD8147673.1"/>
    <property type="molecule type" value="Genomic_DNA"/>
</dbReference>
<dbReference type="Proteomes" id="UP000683925">
    <property type="component" value="Unassembled WGS sequence"/>
</dbReference>
<proteinExistence type="predicted"/>
<organism evidence="2 3">
    <name type="scientific">Paramecium octaurelia</name>
    <dbReference type="NCBI Taxonomy" id="43137"/>
    <lineage>
        <taxon>Eukaryota</taxon>
        <taxon>Sar</taxon>
        <taxon>Alveolata</taxon>
        <taxon>Ciliophora</taxon>
        <taxon>Intramacronucleata</taxon>
        <taxon>Oligohymenophorea</taxon>
        <taxon>Peniculida</taxon>
        <taxon>Parameciidae</taxon>
        <taxon>Paramecium</taxon>
    </lineage>
</organism>
<sequence>MMCFQYNGGKSRNIHGRVEHLVNGKWVRQEGNKKIKQVIQEIDEDQNQQQFKIQNQEQQQQEPIQPIQQDKPQDLQQNDQPQIQKESS</sequence>
<comment type="caution">
    <text evidence="2">The sequence shown here is derived from an EMBL/GenBank/DDBJ whole genome shotgun (WGS) entry which is preliminary data.</text>
</comment>
<accession>A0A8S1T631</accession>
<name>A0A8S1T631_PAROT</name>
<dbReference type="OrthoDB" id="10512013at2759"/>
<keyword evidence="3" id="KW-1185">Reference proteome</keyword>